<reference evidence="3" key="1">
    <citation type="submission" date="2021-12" db="EMBL/GenBank/DDBJ databases">
        <title>Comparative genomics, transcriptomics and evolutionary studies reveal genomic signatures of adaptation to plant cell wall in hemibiotrophic fungi.</title>
        <authorList>
            <consortium name="DOE Joint Genome Institute"/>
            <person name="Baroncelli R."/>
            <person name="Diaz J.F."/>
            <person name="Benocci T."/>
            <person name="Peng M."/>
            <person name="Battaglia E."/>
            <person name="Haridas S."/>
            <person name="Andreopoulos W."/>
            <person name="Labutti K."/>
            <person name="Pangilinan J."/>
            <person name="Floch G.L."/>
            <person name="Makela M.R."/>
            <person name="Henrissat B."/>
            <person name="Grigoriev I.V."/>
            <person name="Crouch J.A."/>
            <person name="De Vries R.P."/>
            <person name="Sukno S.A."/>
            <person name="Thon M.R."/>
        </authorList>
    </citation>
    <scope>NUCLEOTIDE SEQUENCE</scope>
    <source>
        <strain evidence="3">CBS 112980</strain>
    </source>
</reference>
<feature type="region of interest" description="Disordered" evidence="1">
    <location>
        <begin position="307"/>
        <end position="339"/>
    </location>
</feature>
<dbReference type="InterPro" id="IPR000253">
    <property type="entry name" value="FHA_dom"/>
</dbReference>
<feature type="compositionally biased region" description="Polar residues" evidence="1">
    <location>
        <begin position="67"/>
        <end position="78"/>
    </location>
</feature>
<dbReference type="GeneID" id="85391949"/>
<accession>A0AAD8XFG2</accession>
<dbReference type="PROSITE" id="PS50006">
    <property type="entry name" value="FHA_DOMAIN"/>
    <property type="match status" value="1"/>
</dbReference>
<feature type="domain" description="FHA" evidence="2">
    <location>
        <begin position="116"/>
        <end position="169"/>
    </location>
</feature>
<dbReference type="EMBL" id="JAHMHS010000037">
    <property type="protein sequence ID" value="KAK1725864.1"/>
    <property type="molecule type" value="Genomic_DNA"/>
</dbReference>
<feature type="compositionally biased region" description="Polar residues" evidence="1">
    <location>
        <begin position="1"/>
        <end position="13"/>
    </location>
</feature>
<feature type="compositionally biased region" description="Acidic residues" evidence="1">
    <location>
        <begin position="316"/>
        <end position="331"/>
    </location>
</feature>
<feature type="compositionally biased region" description="Acidic residues" evidence="1">
    <location>
        <begin position="388"/>
        <end position="402"/>
    </location>
</feature>
<feature type="compositionally biased region" description="Polar residues" evidence="1">
    <location>
        <begin position="253"/>
        <end position="263"/>
    </location>
</feature>
<protein>
    <recommendedName>
        <fullName evidence="2">FHA domain-containing protein</fullName>
    </recommendedName>
</protein>
<dbReference type="RefSeq" id="XP_060365919.1">
    <property type="nucleotide sequence ID" value="XM_060508050.1"/>
</dbReference>
<proteinExistence type="predicted"/>
<dbReference type="AlphaFoldDB" id="A0AAD8XFG2"/>
<feature type="region of interest" description="Disordered" evidence="1">
    <location>
        <begin position="354"/>
        <end position="414"/>
    </location>
</feature>
<feature type="region of interest" description="Disordered" evidence="1">
    <location>
        <begin position="1"/>
        <end position="93"/>
    </location>
</feature>
<name>A0AAD8XFG2_GLOAC</name>
<evidence type="ECO:0000313" key="4">
    <source>
        <dbReference type="Proteomes" id="UP001244207"/>
    </source>
</evidence>
<organism evidence="3 4">
    <name type="scientific">Glomerella acutata</name>
    <name type="common">Colletotrichum acutatum</name>
    <dbReference type="NCBI Taxonomy" id="27357"/>
    <lineage>
        <taxon>Eukaryota</taxon>
        <taxon>Fungi</taxon>
        <taxon>Dikarya</taxon>
        <taxon>Ascomycota</taxon>
        <taxon>Pezizomycotina</taxon>
        <taxon>Sordariomycetes</taxon>
        <taxon>Hypocreomycetidae</taxon>
        <taxon>Glomerellales</taxon>
        <taxon>Glomerellaceae</taxon>
        <taxon>Colletotrichum</taxon>
        <taxon>Colletotrichum acutatum species complex</taxon>
    </lineage>
</organism>
<keyword evidence="4" id="KW-1185">Reference proteome</keyword>
<evidence type="ECO:0000259" key="2">
    <source>
        <dbReference type="PROSITE" id="PS50006"/>
    </source>
</evidence>
<feature type="region of interest" description="Disordered" evidence="1">
    <location>
        <begin position="209"/>
        <end position="263"/>
    </location>
</feature>
<dbReference type="Proteomes" id="UP001244207">
    <property type="component" value="Unassembled WGS sequence"/>
</dbReference>
<gene>
    <name evidence="3" type="ORF">BDZ83DRAFT_617881</name>
</gene>
<evidence type="ECO:0000313" key="3">
    <source>
        <dbReference type="EMBL" id="KAK1725864.1"/>
    </source>
</evidence>
<comment type="caution">
    <text evidence="3">The sequence shown here is derived from an EMBL/GenBank/DDBJ whole genome shotgun (WGS) entry which is preliminary data.</text>
</comment>
<sequence length="695" mass="76927">MLDSSPQSKNQEPTLPLAGTKRPAPSLLPAFEPLSSSPGFPRPSKRQARPGSVGASNAYLKYPTPIPTSSTGILSSSPPRVHSRPGGLSRTLSTASERTPLGAVSSIELNENGETLLMGRSSNSSHYQLSANRLVSRIHVKARYVPAPSALEPNKIEIICNGWNGLKLHCQGRTWELLKGDSFTSETEGTEIMIDVQDARVMIQWPKRDRRDRLASPDDSAWGDSPPRSAARVAADLLQSSPLRRPSRIESPDSPTAHLSSSQRLQALLPREDGEVQIYEDSSADEPELPKLVDSGTIIGQSFATEATNSFSSELSEPEDENANDPDEENDPIVHSFGPFGADISNRLASITTASPKFPPFKRTGLPTVRDESRPSSPISAPPKSPEEAEEGEVLEDEEEVKEAEPPYENPTVRNHVVNQLAFSRLSSNPLSTIMNNLPSEERKGLTKDQLRSLIEATACIGIIQRQGKDAAGKQLESEYYYVPEFDDDDQRRLAVTDGLRKPSLRACRKQHKVSPAMLRSKEVEVNMVDFSNTTGSAPVHLEPCSNYRFSFHVFSGFLYPFCLAEAELMPCIYRAWPLVSSLLHNTFLLSIPWLSKTAIGQNQLVCTGCIAQGVFLFSNTSKYYYCTIPLLLYLRDGRPPLFYPKDSPKGARHKFTVTRPRLQTWPLPRTRTPLDEIHAASMLRSIWKRRVCVS</sequence>
<evidence type="ECO:0000256" key="1">
    <source>
        <dbReference type="SAM" id="MobiDB-lite"/>
    </source>
</evidence>